<feature type="domain" description="YchJ-like middle NTF2-like" evidence="2">
    <location>
        <begin position="115"/>
        <end position="228"/>
    </location>
</feature>
<evidence type="ECO:0000313" key="3">
    <source>
        <dbReference type="EMBL" id="CAD8809463.1"/>
    </source>
</evidence>
<organism evidence="3">
    <name type="scientific">Ostreococcus mediterraneus</name>
    <dbReference type="NCBI Taxonomy" id="1486918"/>
    <lineage>
        <taxon>Eukaryota</taxon>
        <taxon>Viridiplantae</taxon>
        <taxon>Chlorophyta</taxon>
        <taxon>Mamiellophyceae</taxon>
        <taxon>Mamiellales</taxon>
        <taxon>Bathycoccaceae</taxon>
        <taxon>Ostreococcus</taxon>
    </lineage>
</organism>
<dbReference type="AlphaFoldDB" id="A0A7S0Z529"/>
<dbReference type="Pfam" id="PF17775">
    <property type="entry name" value="YchJ_M-like"/>
    <property type="match status" value="1"/>
</dbReference>
<name>A0A7S0Z529_9CHLO</name>
<protein>
    <recommendedName>
        <fullName evidence="2">YchJ-like middle NTF2-like domain-containing protein</fullName>
    </recommendedName>
</protein>
<proteinExistence type="predicted"/>
<feature type="compositionally biased region" description="Low complexity" evidence="1">
    <location>
        <begin position="1"/>
        <end position="13"/>
    </location>
</feature>
<dbReference type="InterPro" id="IPR048469">
    <property type="entry name" value="YchJ-like_M"/>
</dbReference>
<dbReference type="EMBL" id="HBFO01000803">
    <property type="protein sequence ID" value="CAD8809463.1"/>
    <property type="molecule type" value="Transcribed_RNA"/>
</dbReference>
<sequence>MAAASTAVATATARHGVDERRRGMTGLTMRARGRCVAGGGTPRTTTVLVRARKGLLAEKFAEREESDSPGAVTGEGDEGEGGEDARARGCPCGRDGKSYGECCARLHDGASTSATPEEVMRARFTAYTQKRCEYIVSSTHDDSKDMARNNLLADAERTVARIRFLKFRVRRSTVPSDGEDGDAYVTYEADFDKGAKKAKSSRTKAKTLAERARLRKDATTGAWKFVDAVALNANTIDDDGSEDIGDQGFGSAAGRKNGNLHKIF</sequence>
<evidence type="ECO:0000256" key="1">
    <source>
        <dbReference type="SAM" id="MobiDB-lite"/>
    </source>
</evidence>
<evidence type="ECO:0000259" key="2">
    <source>
        <dbReference type="Pfam" id="PF17775"/>
    </source>
</evidence>
<dbReference type="Gene3D" id="3.10.450.50">
    <property type="match status" value="1"/>
</dbReference>
<gene>
    <name evidence="3" type="ORF">OMED0930_LOCUS556</name>
</gene>
<feature type="region of interest" description="Disordered" evidence="1">
    <location>
        <begin position="59"/>
        <end position="89"/>
    </location>
</feature>
<feature type="region of interest" description="Disordered" evidence="1">
    <location>
        <begin position="1"/>
        <end position="23"/>
    </location>
</feature>
<dbReference type="SUPFAM" id="SSF54427">
    <property type="entry name" value="NTF2-like"/>
    <property type="match status" value="1"/>
</dbReference>
<dbReference type="InterPro" id="IPR032710">
    <property type="entry name" value="NTF2-like_dom_sf"/>
</dbReference>
<reference evidence="3" key="1">
    <citation type="submission" date="2021-01" db="EMBL/GenBank/DDBJ databases">
        <authorList>
            <person name="Corre E."/>
            <person name="Pelletier E."/>
            <person name="Niang G."/>
            <person name="Scheremetjew M."/>
            <person name="Finn R."/>
            <person name="Kale V."/>
            <person name="Holt S."/>
            <person name="Cochrane G."/>
            <person name="Meng A."/>
            <person name="Brown T."/>
            <person name="Cohen L."/>
        </authorList>
    </citation>
    <scope>NUCLEOTIDE SEQUENCE</scope>
    <source>
        <strain evidence="3">Clade-D-RCC1621</strain>
    </source>
</reference>
<accession>A0A7S0Z529</accession>